<dbReference type="EMBL" id="FPAS01000001">
    <property type="protein sequence ID" value="SFT55326.1"/>
    <property type="molecule type" value="Genomic_DNA"/>
</dbReference>
<dbReference type="Proteomes" id="UP000236454">
    <property type="component" value="Unassembled WGS sequence"/>
</dbReference>
<feature type="compositionally biased region" description="Basic and acidic residues" evidence="1">
    <location>
        <begin position="201"/>
        <end position="250"/>
    </location>
</feature>
<evidence type="ECO:0000256" key="1">
    <source>
        <dbReference type="SAM" id="MobiDB-lite"/>
    </source>
</evidence>
<feature type="region of interest" description="Disordered" evidence="1">
    <location>
        <begin position="75"/>
        <end position="272"/>
    </location>
</feature>
<accession>A0A1I6YXZ1</accession>
<dbReference type="AlphaFoldDB" id="A0A1I6YXZ1"/>
<keyword evidence="3" id="KW-1185">Reference proteome</keyword>
<gene>
    <name evidence="2" type="ORF">SAMN05216474_1278</name>
</gene>
<sequence>MRLGQLARRLSIKTDKIVKFLEETKDTKIGEHPNTKIPDEFVDDVINHFKPEPIKEMVAALNEIPEESLQENLVEENLEPKEEQEIEVENKAPLEIIAEQEEPLNDTSDESAENPHSENTTPTENNPEEESPLEEEELNIVDGVIKAPKQELGGVKVIGKIDLPEPKVETPEEAISSEETPTTERSEEVEVTKVKKQVKRKTPEQKRKQQQERRRKQELAEQKAKEERKKEIEQQKRKEHYLKQLEEQKAKAPAKKKKKAKSQPKKKVKQEAPKGIWKKFLYWLNDKN</sequence>
<feature type="compositionally biased region" description="Acidic residues" evidence="1">
    <location>
        <begin position="98"/>
        <end position="112"/>
    </location>
</feature>
<dbReference type="RefSeq" id="WP_090247476.1">
    <property type="nucleotide sequence ID" value="NZ_FPAS01000001.1"/>
</dbReference>
<reference evidence="2 3" key="1">
    <citation type="submission" date="2016-10" db="EMBL/GenBank/DDBJ databases">
        <authorList>
            <person name="de Groot N.N."/>
        </authorList>
    </citation>
    <scope>NUCLEOTIDE SEQUENCE [LARGE SCALE GENOMIC DNA]</scope>
    <source>
        <strain evidence="2 3">CGMCC 1.7005</strain>
    </source>
</reference>
<proteinExistence type="predicted"/>
<feature type="compositionally biased region" description="Basic and acidic residues" evidence="1">
    <location>
        <begin position="78"/>
        <end position="92"/>
    </location>
</feature>
<evidence type="ECO:0000313" key="2">
    <source>
        <dbReference type="EMBL" id="SFT55326.1"/>
    </source>
</evidence>
<dbReference type="OrthoDB" id="1467612at2"/>
<evidence type="ECO:0000313" key="3">
    <source>
        <dbReference type="Proteomes" id="UP000236454"/>
    </source>
</evidence>
<feature type="compositionally biased region" description="Basic and acidic residues" evidence="1">
    <location>
        <begin position="182"/>
        <end position="193"/>
    </location>
</feature>
<organism evidence="2 3">
    <name type="scientific">Lishizhenia tianjinensis</name>
    <dbReference type="NCBI Taxonomy" id="477690"/>
    <lineage>
        <taxon>Bacteria</taxon>
        <taxon>Pseudomonadati</taxon>
        <taxon>Bacteroidota</taxon>
        <taxon>Flavobacteriia</taxon>
        <taxon>Flavobacteriales</taxon>
        <taxon>Crocinitomicaceae</taxon>
        <taxon>Lishizhenia</taxon>
    </lineage>
</organism>
<feature type="compositionally biased region" description="Acidic residues" evidence="1">
    <location>
        <begin position="126"/>
        <end position="139"/>
    </location>
</feature>
<name>A0A1I6YXZ1_9FLAO</name>
<evidence type="ECO:0008006" key="4">
    <source>
        <dbReference type="Google" id="ProtNLM"/>
    </source>
</evidence>
<protein>
    <recommendedName>
        <fullName evidence="4">Translation initiation factor IF-2, N-terminal region</fullName>
    </recommendedName>
</protein>
<feature type="compositionally biased region" description="Basic residues" evidence="1">
    <location>
        <begin position="252"/>
        <end position="268"/>
    </location>
</feature>